<name>K1SGJ8_9ZZZZ</name>
<gene>
    <name evidence="1" type="ORF">OBE_09330</name>
</gene>
<sequence length="60" mass="6816">MKHACPAHVLRPKFTVKFVSKQLPGQKKIIEKLSEYLADDDFSRIFVLNGYAGTGKNDTY</sequence>
<dbReference type="AlphaFoldDB" id="K1SGJ8"/>
<evidence type="ECO:0000313" key="1">
    <source>
        <dbReference type="EMBL" id="EKC59767.1"/>
    </source>
</evidence>
<protein>
    <submittedName>
        <fullName evidence="1">Uncharacterized protein</fullName>
    </submittedName>
</protein>
<comment type="caution">
    <text evidence="1">The sequence shown here is derived from an EMBL/GenBank/DDBJ whole genome shotgun (WGS) entry which is preliminary data.</text>
</comment>
<feature type="non-terminal residue" evidence="1">
    <location>
        <position position="60"/>
    </location>
</feature>
<dbReference type="EMBL" id="AJWZ01006437">
    <property type="protein sequence ID" value="EKC59767.1"/>
    <property type="molecule type" value="Genomic_DNA"/>
</dbReference>
<organism evidence="1">
    <name type="scientific">human gut metagenome</name>
    <dbReference type="NCBI Taxonomy" id="408170"/>
    <lineage>
        <taxon>unclassified sequences</taxon>
        <taxon>metagenomes</taxon>
        <taxon>organismal metagenomes</taxon>
    </lineage>
</organism>
<reference evidence="1" key="1">
    <citation type="journal article" date="2013" name="Environ. Microbiol.">
        <title>Microbiota from the distal guts of lean and obese adolescents exhibit partial functional redundancy besides clear differences in community structure.</title>
        <authorList>
            <person name="Ferrer M."/>
            <person name="Ruiz A."/>
            <person name="Lanza F."/>
            <person name="Haange S.B."/>
            <person name="Oberbach A."/>
            <person name="Till H."/>
            <person name="Bargiela R."/>
            <person name="Campoy C."/>
            <person name="Segura M.T."/>
            <person name="Richter M."/>
            <person name="von Bergen M."/>
            <person name="Seifert J."/>
            <person name="Suarez A."/>
        </authorList>
    </citation>
    <scope>NUCLEOTIDE SEQUENCE</scope>
</reference>
<proteinExistence type="predicted"/>
<accession>K1SGJ8</accession>